<dbReference type="SUPFAM" id="SSF52540">
    <property type="entry name" value="P-loop containing nucleoside triphosphate hydrolases"/>
    <property type="match status" value="1"/>
</dbReference>
<organism evidence="1 2">
    <name type="scientific">Pseudoalteromonas rubra</name>
    <dbReference type="NCBI Taxonomy" id="43658"/>
    <lineage>
        <taxon>Bacteria</taxon>
        <taxon>Pseudomonadati</taxon>
        <taxon>Pseudomonadota</taxon>
        <taxon>Gammaproteobacteria</taxon>
        <taxon>Alteromonadales</taxon>
        <taxon>Pseudoalteromonadaceae</taxon>
        <taxon>Pseudoalteromonas</taxon>
    </lineage>
</organism>
<dbReference type="RefSeq" id="WP_010384691.1">
    <property type="nucleotide sequence ID" value="NZ_AHCD03000035.1"/>
</dbReference>
<dbReference type="InterPro" id="IPR027417">
    <property type="entry name" value="P-loop_NTPase"/>
</dbReference>
<gene>
    <name evidence="1" type="ORF">PRUB_a0281</name>
</gene>
<dbReference type="AlphaFoldDB" id="A0A8T0C754"/>
<sequence length="215" mass="24510">MKKIFIAGLPRTGTTSVCAAFLELGFKTAHTAYTRDALDQAQVIADTPIFNDYKKLAVIYPDSRFVYLERAMANWIPSVRRLLTRMLPRLETQRGGFNDTLKRCYFETFENLSAENIASDQYLIDIYYKHRTELLEFLETKQIAHLILDVSHPDSLHHLSGFLDIHTNGDSCMPNLNQGGKVTAWKQIVHPLKIESTRNGKADRDSILYSQINSG</sequence>
<dbReference type="PANTHER" id="PTHR36978:SF4">
    <property type="entry name" value="P-LOOP CONTAINING NUCLEOSIDE TRIPHOSPHATE HYDROLASE PROTEIN"/>
    <property type="match status" value="1"/>
</dbReference>
<evidence type="ECO:0000313" key="1">
    <source>
        <dbReference type="EMBL" id="KAF7785882.1"/>
    </source>
</evidence>
<dbReference type="PANTHER" id="PTHR36978">
    <property type="entry name" value="P-LOOP CONTAINING NUCLEOTIDE TRIPHOSPHATE HYDROLASE"/>
    <property type="match status" value="1"/>
</dbReference>
<comment type="caution">
    <text evidence="1">The sequence shown here is derived from an EMBL/GenBank/DDBJ whole genome shotgun (WGS) entry which is preliminary data.</text>
</comment>
<dbReference type="InterPro" id="IPR040632">
    <property type="entry name" value="Sulfotransfer_4"/>
</dbReference>
<accession>A0A8T0C754</accession>
<dbReference type="Gene3D" id="3.40.50.300">
    <property type="entry name" value="P-loop containing nucleotide triphosphate hydrolases"/>
    <property type="match status" value="1"/>
</dbReference>
<dbReference type="Proteomes" id="UP000016480">
    <property type="component" value="Unassembled WGS sequence"/>
</dbReference>
<dbReference type="GeneID" id="61358087"/>
<proteinExistence type="predicted"/>
<reference evidence="1 2" key="1">
    <citation type="journal article" date="2012" name="J. Bacteriol.">
        <title>Genome sequence of the cycloprodigiosin-producing bacterial strain Pseudoalteromonas rubra ATCC 29570(T).</title>
        <authorList>
            <person name="Xie B.B."/>
            <person name="Shu Y.L."/>
            <person name="Qin Q.L."/>
            <person name="Rong J.C."/>
            <person name="Zhang X.Y."/>
            <person name="Chen X.L."/>
            <person name="Zhou B.C."/>
            <person name="Zhang Y.Z."/>
        </authorList>
    </citation>
    <scope>NUCLEOTIDE SEQUENCE [LARGE SCALE GENOMIC DNA]</scope>
    <source>
        <strain evidence="1 2">DSM 6842</strain>
    </source>
</reference>
<dbReference type="EMBL" id="AHCD03000035">
    <property type="protein sequence ID" value="KAF7785882.1"/>
    <property type="molecule type" value="Genomic_DNA"/>
</dbReference>
<name>A0A8T0C754_9GAMM</name>
<protein>
    <recommendedName>
        <fullName evidence="3">Sulfotransferase family protein</fullName>
    </recommendedName>
</protein>
<evidence type="ECO:0000313" key="2">
    <source>
        <dbReference type="Proteomes" id="UP000016480"/>
    </source>
</evidence>
<evidence type="ECO:0008006" key="3">
    <source>
        <dbReference type="Google" id="ProtNLM"/>
    </source>
</evidence>
<dbReference type="Pfam" id="PF17784">
    <property type="entry name" value="Sulfotransfer_4"/>
    <property type="match status" value="2"/>
</dbReference>